<dbReference type="EMBL" id="JMPR01000035">
    <property type="protein sequence ID" value="KFD18886.1"/>
    <property type="molecule type" value="Genomic_DNA"/>
</dbReference>
<protein>
    <submittedName>
        <fullName evidence="1">Uncharacterized protein</fullName>
    </submittedName>
</protein>
<dbReference type="Proteomes" id="UP000028602">
    <property type="component" value="Unassembled WGS sequence"/>
</dbReference>
<dbReference type="RefSeq" id="WP_156022685.1">
    <property type="nucleotide sequence ID" value="NZ_ATMJ01000024.1"/>
</dbReference>
<comment type="caution">
    <text evidence="1">The sequence shown here is derived from an EMBL/GenBank/DDBJ whole genome shotgun (WGS) entry which is preliminary data.</text>
</comment>
<keyword evidence="2" id="KW-1185">Reference proteome</keyword>
<evidence type="ECO:0000313" key="2">
    <source>
        <dbReference type="Proteomes" id="UP000028602"/>
    </source>
</evidence>
<sequence>MKQMCYLTPAYDLLVRADDYLIRDPLPEKYSVVSRDQRPGIRPGIINEE</sequence>
<gene>
    <name evidence="1" type="ORF">GTPT_2187</name>
</gene>
<name>A0A085JEJ0_9GAMM</name>
<accession>A0A085JEJ0</accession>
<proteinExistence type="predicted"/>
<dbReference type="AlphaFoldDB" id="A0A085JEJ0"/>
<reference evidence="1 2" key="1">
    <citation type="submission" date="2014-05" db="EMBL/GenBank/DDBJ databases">
        <title>ATOL: Assembling a taxonomically balanced genome-scale reconstruction of the evolutionary history of the Enterobacteriaceae.</title>
        <authorList>
            <person name="Plunkett G.III."/>
            <person name="Neeno-Eckwall E.C."/>
            <person name="Glasner J.D."/>
            <person name="Perna N.T."/>
        </authorList>
    </citation>
    <scope>NUCLEOTIDE SEQUENCE [LARGE SCALE GENOMIC DNA]</scope>
    <source>
        <strain evidence="1 2">ATCC 33301</strain>
    </source>
</reference>
<organism evidence="1 2">
    <name type="scientific">Tatumella ptyseos ATCC 33301</name>
    <dbReference type="NCBI Taxonomy" id="1005995"/>
    <lineage>
        <taxon>Bacteria</taxon>
        <taxon>Pseudomonadati</taxon>
        <taxon>Pseudomonadota</taxon>
        <taxon>Gammaproteobacteria</taxon>
        <taxon>Enterobacterales</taxon>
        <taxon>Erwiniaceae</taxon>
        <taxon>Tatumella</taxon>
    </lineage>
</organism>
<evidence type="ECO:0000313" key="1">
    <source>
        <dbReference type="EMBL" id="KFD18886.1"/>
    </source>
</evidence>